<dbReference type="Gene3D" id="3.30.750.140">
    <property type="match status" value="1"/>
</dbReference>
<feature type="compositionally biased region" description="Basic and acidic residues" evidence="1">
    <location>
        <begin position="41"/>
        <end position="64"/>
    </location>
</feature>
<evidence type="ECO:0000313" key="3">
    <source>
        <dbReference type="EMBL" id="KEK20640.1"/>
    </source>
</evidence>
<sequence>MIDSVLPVLPVQQNLPPQKSSQREVQQKDELSPFANAMNEKQSEDTTGVEKRKAQQEEQKEQEAVPKISKLPKVEGDSARKEELGHKELEAVLLSVSDQIVALEQLRVQPELLYQYIQKLQEMYQSYGNIKMSELPQHEIEALQSFLGKLNIEKAICLEDTLEVMLNKVETLQKLLQFQGIVQTEMHSLMKNSNSYHAEDVQGEVSSAYGKEGLDEIDELLKEKIHQMPLIDDITGEVDEGIAPLDSQVKGSFIDNLQSLKSDKTMQSETASLPELGKKLEAKIDMLQRFVVKQERVLFQLNPEKLGALTVYMRKQGDQIQVHVEMDKHDVKKSIEIVLDELKLRLKEKEIHIELSYSDKNEKREEQERQQSQKKKQDVMKHEQKQEQDFAGLLEE</sequence>
<feature type="compositionally biased region" description="Low complexity" evidence="1">
    <location>
        <begin position="1"/>
        <end position="18"/>
    </location>
</feature>
<gene>
    <name evidence="3" type="ORF">BAMA_14615</name>
</gene>
<evidence type="ECO:0000256" key="1">
    <source>
        <dbReference type="SAM" id="MobiDB-lite"/>
    </source>
</evidence>
<dbReference type="OrthoDB" id="2939635at2"/>
<dbReference type="Proteomes" id="UP000027822">
    <property type="component" value="Unassembled WGS sequence"/>
</dbReference>
<dbReference type="STRING" id="574376.BAMA_14615"/>
<dbReference type="AlphaFoldDB" id="A0A073K2A9"/>
<feature type="compositionally biased region" description="Basic and acidic residues" evidence="1">
    <location>
        <begin position="21"/>
        <end position="31"/>
    </location>
</feature>
<dbReference type="InterPro" id="IPR038610">
    <property type="entry name" value="FliK-like_C_sf"/>
</dbReference>
<proteinExistence type="predicted"/>
<feature type="region of interest" description="Disordered" evidence="1">
    <location>
        <begin position="1"/>
        <end position="82"/>
    </location>
</feature>
<dbReference type="eggNOG" id="COG3144">
    <property type="taxonomic scope" value="Bacteria"/>
</dbReference>
<protein>
    <recommendedName>
        <fullName evidence="2">Flagellar hook-length control protein-like C-terminal domain-containing protein</fullName>
    </recommendedName>
</protein>
<feature type="region of interest" description="Disordered" evidence="1">
    <location>
        <begin position="355"/>
        <end position="396"/>
    </location>
</feature>
<feature type="domain" description="Flagellar hook-length control protein-like C-terminal" evidence="2">
    <location>
        <begin position="293"/>
        <end position="363"/>
    </location>
</feature>
<feature type="compositionally biased region" description="Basic and acidic residues" evidence="1">
    <location>
        <begin position="72"/>
        <end position="82"/>
    </location>
</feature>
<feature type="compositionally biased region" description="Basic and acidic residues" evidence="1">
    <location>
        <begin position="355"/>
        <end position="388"/>
    </location>
</feature>
<accession>A0A073K2A9</accession>
<evidence type="ECO:0000313" key="4">
    <source>
        <dbReference type="Proteomes" id="UP000027822"/>
    </source>
</evidence>
<comment type="caution">
    <text evidence="3">The sequence shown here is derived from an EMBL/GenBank/DDBJ whole genome shotgun (WGS) entry which is preliminary data.</text>
</comment>
<reference evidence="3 4" key="1">
    <citation type="submission" date="2014-06" db="EMBL/GenBank/DDBJ databases">
        <title>Draft genome sequence of Bacillus manliponensis JCM 15802 (MCCC 1A00708).</title>
        <authorList>
            <person name="Lai Q."/>
            <person name="Liu Y."/>
            <person name="Shao Z."/>
        </authorList>
    </citation>
    <scope>NUCLEOTIDE SEQUENCE [LARGE SCALE GENOMIC DNA]</scope>
    <source>
        <strain evidence="3 4">JCM 15802</strain>
    </source>
</reference>
<keyword evidence="4" id="KW-1185">Reference proteome</keyword>
<name>A0A073K2A9_9BACI</name>
<dbReference type="EMBL" id="JOTN01000003">
    <property type="protein sequence ID" value="KEK20640.1"/>
    <property type="molecule type" value="Genomic_DNA"/>
</dbReference>
<evidence type="ECO:0000259" key="2">
    <source>
        <dbReference type="Pfam" id="PF02120"/>
    </source>
</evidence>
<dbReference type="Pfam" id="PF02120">
    <property type="entry name" value="Flg_hook"/>
    <property type="match status" value="1"/>
</dbReference>
<organism evidence="3 4">
    <name type="scientific">Bacillus manliponensis</name>
    <dbReference type="NCBI Taxonomy" id="574376"/>
    <lineage>
        <taxon>Bacteria</taxon>
        <taxon>Bacillati</taxon>
        <taxon>Bacillota</taxon>
        <taxon>Bacilli</taxon>
        <taxon>Bacillales</taxon>
        <taxon>Bacillaceae</taxon>
        <taxon>Bacillus</taxon>
        <taxon>Bacillus cereus group</taxon>
    </lineage>
</organism>
<dbReference type="InterPro" id="IPR021136">
    <property type="entry name" value="Flagellar_hook_control-like_C"/>
</dbReference>